<dbReference type="SUPFAM" id="SSF48371">
    <property type="entry name" value="ARM repeat"/>
    <property type="match status" value="1"/>
</dbReference>
<dbReference type="SMART" id="SM00185">
    <property type="entry name" value="ARM"/>
    <property type="match status" value="4"/>
</dbReference>
<evidence type="ECO:0000313" key="4">
    <source>
        <dbReference type="EMBL" id="KAG2197821.1"/>
    </source>
</evidence>
<comment type="caution">
    <text evidence="4">The sequence shown here is derived from an EMBL/GenBank/DDBJ whole genome shotgun (WGS) entry which is preliminary data.</text>
</comment>
<accession>A0A8H7QUF2</accession>
<dbReference type="InterPro" id="IPR016024">
    <property type="entry name" value="ARM-type_fold"/>
</dbReference>
<dbReference type="Proteomes" id="UP000603453">
    <property type="component" value="Unassembled WGS sequence"/>
</dbReference>
<dbReference type="PANTHER" id="PTHR23316">
    <property type="entry name" value="IMPORTIN ALPHA"/>
    <property type="match status" value="1"/>
</dbReference>
<protein>
    <recommendedName>
        <fullName evidence="6">Importin subunit alpha</fullName>
    </recommendedName>
</protein>
<name>A0A8H7QUF2_9FUNG</name>
<evidence type="ECO:0000256" key="3">
    <source>
        <dbReference type="ARBA" id="ARBA00022927"/>
    </source>
</evidence>
<keyword evidence="3" id="KW-0653">Protein transport</keyword>
<dbReference type="InterPro" id="IPR000225">
    <property type="entry name" value="Armadillo"/>
</dbReference>
<dbReference type="OrthoDB" id="29145at2759"/>
<evidence type="ECO:0000256" key="2">
    <source>
        <dbReference type="ARBA" id="ARBA00022448"/>
    </source>
</evidence>
<evidence type="ECO:0008006" key="6">
    <source>
        <dbReference type="Google" id="ProtNLM"/>
    </source>
</evidence>
<dbReference type="GO" id="GO:0015031">
    <property type="term" value="P:protein transport"/>
    <property type="evidence" value="ECO:0007669"/>
    <property type="project" value="UniProtKB-KW"/>
</dbReference>
<evidence type="ECO:0000313" key="5">
    <source>
        <dbReference type="Proteomes" id="UP000603453"/>
    </source>
</evidence>
<organism evidence="4 5">
    <name type="scientific">Mucor saturninus</name>
    <dbReference type="NCBI Taxonomy" id="64648"/>
    <lineage>
        <taxon>Eukaryota</taxon>
        <taxon>Fungi</taxon>
        <taxon>Fungi incertae sedis</taxon>
        <taxon>Mucoromycota</taxon>
        <taxon>Mucoromycotina</taxon>
        <taxon>Mucoromycetes</taxon>
        <taxon>Mucorales</taxon>
        <taxon>Mucorineae</taxon>
        <taxon>Mucoraceae</taxon>
        <taxon>Mucor</taxon>
    </lineage>
</organism>
<keyword evidence="2" id="KW-0813">Transport</keyword>
<keyword evidence="5" id="KW-1185">Reference proteome</keyword>
<reference evidence="4" key="1">
    <citation type="submission" date="2020-12" db="EMBL/GenBank/DDBJ databases">
        <title>Metabolic potential, ecology and presence of endohyphal bacteria is reflected in genomic diversity of Mucoromycotina.</title>
        <authorList>
            <person name="Muszewska A."/>
            <person name="Okrasinska A."/>
            <person name="Steczkiewicz K."/>
            <person name="Drgas O."/>
            <person name="Orlowska M."/>
            <person name="Perlinska-Lenart U."/>
            <person name="Aleksandrzak-Piekarczyk T."/>
            <person name="Szatraj K."/>
            <person name="Zielenkiewicz U."/>
            <person name="Pilsyk S."/>
            <person name="Malc E."/>
            <person name="Mieczkowski P."/>
            <person name="Kruszewska J.S."/>
            <person name="Biernat P."/>
            <person name="Pawlowska J."/>
        </authorList>
    </citation>
    <scope>NUCLEOTIDE SEQUENCE</scope>
    <source>
        <strain evidence="4">WA0000017839</strain>
    </source>
</reference>
<sequence>MTIDTFDPEDALLDISRKLSNVSIHKLPTNGSVEKEALPTIKYLLFSSDRDQIKQSIRLLRRYLTQGHSDENSVSDLLELGILPRIKELMEADFGNVIKFEAAWIVTNVAAGTTEQTQAIIKEGFVDLLLQCMSDKKSKLDLKAQAAWALGNVAGESASYREELMSKGFTHSIVNVLNSVYDEIYDEAVDNQQYNGKMVFSGEEFYSNIEALLWALSNMCRGGFRVAEFYPSYLPMFDVFSKYIVFNFPKIEIEVCWGLSRILYNMHDVLEFHNAMVLTDDLCERLTELLRIGTPKVVVPAIRSIVNITSGPNSSVAGLLRTQLLESITRLLDPIAPNEIRKDAYLVVSNLAAGNDEMIKYVVDHKVVMGNVVAHITVPGHTYNSDSNEWTPNLCNAYYYREDEWKVTKEALWIICNIISLGSDSAVWDLLHENSSLPRTLSAVLAYPELPLEICEKTVESLISLIQRSNKWIDVRFPNGKNPFVRIIIDQDVHEALPHIEKMHPRNTNLHDMCLKLDKLLLASEEDVIKTVNISDIAGMASAFGLPTIVEIKSKSNKRRVIRGREDGDIRLIENAVGNLCI</sequence>
<comment type="similarity">
    <text evidence="1">Belongs to the importin alpha family.</text>
</comment>
<gene>
    <name evidence="4" type="ORF">INT47_009702</name>
</gene>
<dbReference type="EMBL" id="JAEPRD010000121">
    <property type="protein sequence ID" value="KAG2197821.1"/>
    <property type="molecule type" value="Genomic_DNA"/>
</dbReference>
<dbReference type="AlphaFoldDB" id="A0A8H7QUF2"/>
<dbReference type="InterPro" id="IPR011989">
    <property type="entry name" value="ARM-like"/>
</dbReference>
<dbReference type="Gene3D" id="1.25.10.10">
    <property type="entry name" value="Leucine-rich Repeat Variant"/>
    <property type="match status" value="1"/>
</dbReference>
<dbReference type="Pfam" id="PF00514">
    <property type="entry name" value="Arm"/>
    <property type="match status" value="1"/>
</dbReference>
<evidence type="ECO:0000256" key="1">
    <source>
        <dbReference type="ARBA" id="ARBA00010394"/>
    </source>
</evidence>
<proteinExistence type="inferred from homology"/>